<keyword evidence="1" id="KW-0812">Transmembrane</keyword>
<proteinExistence type="predicted"/>
<sequence length="614" mass="69586">MKQEGNKAFIKGIPLGGYLLAFLFLLGSAYWINRQIHIKALYMDDLYLFSFFREQNFFEFSFPIGQAVRFRPVYWAISYIEMALVGADPNRYLHFNIFLNSLLAFFLFFFSLKMTKKRILSLSLGVLFLSAHFAYYQIGQAIGILETLALGFALFTLYFLYRQIDCQERVFGKMLFFSHLFFFLLIFTHERYVALLPLFYIPLIFRGKQAEVNTAVGVQNIGLKEAEESENAKALDGAKAADYAKASESALSGIAAVGKQYIVVEQGESESTSVNTGASTSAYISASTGAYTNVSESVNASASANVSASARKQNHPESKALKRPKILPFFLPFVQAFLFFIIRSLAIGSFVPKGTGGTEVQDGFSLTKALSHAFSQVFYIFGIQAGPDYLAGISWEEVGRKHRYVIYASIAVLAFSILLALLFAILKGKLKKEFFGKNILFLCFIALCIGCSSITIRVEMRWVYVSFAASLLYFAYLLGNTGMPIPTFFALLFVCLRFPAEMKYRESFPRIYFWEDQDRMNSLAEQTIGKYGRDYVLGKQVYILENNFKMSKFYGDTFFQVFDPEMSGQGTKIHFIKDFRELPSEANSYNSLVLKEVPEERAYRDITQEVFPNL</sequence>
<dbReference type="GeneID" id="85015363"/>
<evidence type="ECO:0000256" key="1">
    <source>
        <dbReference type="SAM" id="Phobius"/>
    </source>
</evidence>
<feature type="transmembrane region" description="Helical" evidence="1">
    <location>
        <begin position="329"/>
        <end position="351"/>
    </location>
</feature>
<dbReference type="RefSeq" id="WP_183684402.1">
    <property type="nucleotide sequence ID" value="NZ_JACHHH010000009.1"/>
</dbReference>
<gene>
    <name evidence="2" type="ORF">HNQ46_001831</name>
</gene>
<reference evidence="2 3" key="1">
    <citation type="submission" date="2020-08" db="EMBL/GenBank/DDBJ databases">
        <title>Genomic Encyclopedia of Type Strains, Phase IV (KMG-IV): sequencing the most valuable type-strain genomes for metagenomic binning, comparative biology and taxonomic classification.</title>
        <authorList>
            <person name="Goeker M."/>
        </authorList>
    </citation>
    <scope>NUCLEOTIDE SEQUENCE [LARGE SCALE GENOMIC DNA]</scope>
    <source>
        <strain evidence="2 3">DSM 17245</strain>
    </source>
</reference>
<evidence type="ECO:0000313" key="3">
    <source>
        <dbReference type="Proteomes" id="UP000522163"/>
    </source>
</evidence>
<feature type="transmembrane region" description="Helical" evidence="1">
    <location>
        <begin position="363"/>
        <end position="384"/>
    </location>
</feature>
<protein>
    <recommendedName>
        <fullName evidence="4">Dolichyl-phosphate-mannose-protein mannosyltransferase</fullName>
    </recommendedName>
</protein>
<dbReference type="EMBL" id="JACHHH010000009">
    <property type="protein sequence ID" value="MBB6041841.1"/>
    <property type="molecule type" value="Genomic_DNA"/>
</dbReference>
<feature type="transmembrane region" description="Helical" evidence="1">
    <location>
        <begin position="142"/>
        <end position="161"/>
    </location>
</feature>
<evidence type="ECO:0000313" key="2">
    <source>
        <dbReference type="EMBL" id="MBB6041841.1"/>
    </source>
</evidence>
<dbReference type="AlphaFoldDB" id="A0A7W9W1D8"/>
<feature type="transmembrane region" description="Helical" evidence="1">
    <location>
        <begin position="12"/>
        <end position="32"/>
    </location>
</feature>
<feature type="transmembrane region" description="Helical" evidence="1">
    <location>
        <begin position="170"/>
        <end position="189"/>
    </location>
</feature>
<accession>A0A7W9W1D8</accession>
<name>A0A7W9W1D8_9FIRM</name>
<feature type="transmembrane region" description="Helical" evidence="1">
    <location>
        <begin position="438"/>
        <end position="456"/>
    </location>
</feature>
<feature type="transmembrane region" description="Helical" evidence="1">
    <location>
        <begin position="462"/>
        <end position="495"/>
    </location>
</feature>
<feature type="transmembrane region" description="Helical" evidence="1">
    <location>
        <begin position="92"/>
        <end position="112"/>
    </location>
</feature>
<feature type="transmembrane region" description="Helical" evidence="1">
    <location>
        <begin position="119"/>
        <end position="136"/>
    </location>
</feature>
<organism evidence="2 3">
    <name type="scientific">Oribacterium sinus</name>
    <dbReference type="NCBI Taxonomy" id="237576"/>
    <lineage>
        <taxon>Bacteria</taxon>
        <taxon>Bacillati</taxon>
        <taxon>Bacillota</taxon>
        <taxon>Clostridia</taxon>
        <taxon>Lachnospirales</taxon>
        <taxon>Lachnospiraceae</taxon>
        <taxon>Oribacterium</taxon>
    </lineage>
</organism>
<evidence type="ECO:0008006" key="4">
    <source>
        <dbReference type="Google" id="ProtNLM"/>
    </source>
</evidence>
<comment type="caution">
    <text evidence="2">The sequence shown here is derived from an EMBL/GenBank/DDBJ whole genome shotgun (WGS) entry which is preliminary data.</text>
</comment>
<keyword evidence="1" id="KW-0472">Membrane</keyword>
<dbReference type="Proteomes" id="UP000522163">
    <property type="component" value="Unassembled WGS sequence"/>
</dbReference>
<keyword evidence="1" id="KW-1133">Transmembrane helix</keyword>
<feature type="transmembrane region" description="Helical" evidence="1">
    <location>
        <begin position="404"/>
        <end position="426"/>
    </location>
</feature>